<evidence type="ECO:0000256" key="1">
    <source>
        <dbReference type="SAM" id="Phobius"/>
    </source>
</evidence>
<dbReference type="Proteomes" id="UP000051888">
    <property type="component" value="Unassembled WGS sequence"/>
</dbReference>
<reference evidence="3 4" key="1">
    <citation type="submission" date="2015-09" db="EMBL/GenBank/DDBJ databases">
        <title>Genome sequencing project for genomic taxonomy and phylogenomics of Bacillus-like bacteria.</title>
        <authorList>
            <person name="Liu B."/>
            <person name="Wang J."/>
            <person name="Zhu Y."/>
            <person name="Liu G."/>
            <person name="Chen Q."/>
            <person name="Chen Z."/>
            <person name="Lan J."/>
            <person name="Che J."/>
            <person name="Ge C."/>
            <person name="Shi H."/>
            <person name="Pan Z."/>
            <person name="Liu X."/>
        </authorList>
    </citation>
    <scope>NUCLEOTIDE SEQUENCE [LARGE SCALE GENOMIC DNA]</scope>
    <source>
        <strain evidence="3 4">LMG 18435</strain>
    </source>
</reference>
<keyword evidence="1" id="KW-0812">Transmembrane</keyword>
<dbReference type="EMBL" id="LJJC01000015">
    <property type="protein sequence ID" value="KQL50424.1"/>
    <property type="molecule type" value="Genomic_DNA"/>
</dbReference>
<keyword evidence="1" id="KW-0472">Membrane</keyword>
<evidence type="ECO:0000313" key="3">
    <source>
        <dbReference type="EMBL" id="KQL50424.1"/>
    </source>
</evidence>
<dbReference type="AlphaFoldDB" id="A0A0Q3T8V2"/>
<organism evidence="3 4">
    <name type="scientific">Heyndrickxia shackletonii</name>
    <dbReference type="NCBI Taxonomy" id="157838"/>
    <lineage>
        <taxon>Bacteria</taxon>
        <taxon>Bacillati</taxon>
        <taxon>Bacillota</taxon>
        <taxon>Bacilli</taxon>
        <taxon>Bacillales</taxon>
        <taxon>Bacillaceae</taxon>
        <taxon>Heyndrickxia</taxon>
    </lineage>
</organism>
<gene>
    <name evidence="3" type="ORF">AN964_22445</name>
</gene>
<proteinExistence type="predicted"/>
<keyword evidence="4" id="KW-1185">Reference proteome</keyword>
<dbReference type="STRING" id="157838.AN964_22445"/>
<feature type="chain" id="PRO_5006207844" evidence="2">
    <location>
        <begin position="22"/>
        <end position="148"/>
    </location>
</feature>
<feature type="transmembrane region" description="Helical" evidence="1">
    <location>
        <begin position="121"/>
        <end position="139"/>
    </location>
</feature>
<dbReference type="PATRIC" id="fig|157838.3.peg.4921"/>
<dbReference type="RefSeq" id="WP_055742033.1">
    <property type="nucleotide sequence ID" value="NZ_JAAIWL010000024.1"/>
</dbReference>
<feature type="signal peptide" evidence="2">
    <location>
        <begin position="1"/>
        <end position="21"/>
    </location>
</feature>
<evidence type="ECO:0000256" key="2">
    <source>
        <dbReference type="SAM" id="SignalP"/>
    </source>
</evidence>
<dbReference type="OrthoDB" id="2357153at2"/>
<comment type="caution">
    <text evidence="3">The sequence shown here is derived from an EMBL/GenBank/DDBJ whole genome shotgun (WGS) entry which is preliminary data.</text>
</comment>
<sequence length="148" mass="16858">MKRITLLSLLLIFMISSSVQALSWAYPFVVWNGKVYEVKQEEIIKDSEIGKVIGEVKTKPNDMTGNYYGDASNYYPKGTKYYEIKGTSTSTTIAVKEDNHWVKAVYVHKAPFHIMNVISNFYFISAIVIIALIIVGVILRNNKSKNQR</sequence>
<accession>A0A0Q3T8V2</accession>
<keyword evidence="1" id="KW-1133">Transmembrane helix</keyword>
<keyword evidence="2" id="KW-0732">Signal</keyword>
<evidence type="ECO:0000313" key="4">
    <source>
        <dbReference type="Proteomes" id="UP000051888"/>
    </source>
</evidence>
<name>A0A0Q3T8V2_9BACI</name>
<protein>
    <submittedName>
        <fullName evidence="3">Uncharacterized protein</fullName>
    </submittedName>
</protein>